<evidence type="ECO:0000313" key="8">
    <source>
        <dbReference type="EMBL" id="MBB5639038.1"/>
    </source>
</evidence>
<dbReference type="GO" id="GO:0009279">
    <property type="term" value="C:cell outer membrane"/>
    <property type="evidence" value="ECO:0007669"/>
    <property type="project" value="UniProtKB-SubCell"/>
</dbReference>
<dbReference type="Pfam" id="PF14322">
    <property type="entry name" value="SusD-like_3"/>
    <property type="match status" value="1"/>
</dbReference>
<comment type="subcellular location">
    <subcellularLocation>
        <location evidence="1">Cell outer membrane</location>
    </subcellularLocation>
</comment>
<dbReference type="InterPro" id="IPR012944">
    <property type="entry name" value="SusD_RagB_dom"/>
</dbReference>
<feature type="domain" description="RagB/SusD" evidence="6">
    <location>
        <begin position="346"/>
        <end position="462"/>
    </location>
</feature>
<comment type="caution">
    <text evidence="8">The sequence shown here is derived from an EMBL/GenBank/DDBJ whole genome shotgun (WGS) entry which is preliminary data.</text>
</comment>
<dbReference type="Proteomes" id="UP000537204">
    <property type="component" value="Unassembled WGS sequence"/>
</dbReference>
<evidence type="ECO:0000259" key="7">
    <source>
        <dbReference type="Pfam" id="PF14322"/>
    </source>
</evidence>
<dbReference type="InterPro" id="IPR033985">
    <property type="entry name" value="SusD-like_N"/>
</dbReference>
<evidence type="ECO:0000256" key="4">
    <source>
        <dbReference type="ARBA" id="ARBA00023136"/>
    </source>
</evidence>
<keyword evidence="3" id="KW-0732">Signal</keyword>
<evidence type="ECO:0000256" key="3">
    <source>
        <dbReference type="ARBA" id="ARBA00022729"/>
    </source>
</evidence>
<dbReference type="AlphaFoldDB" id="A0A7W9E1H4"/>
<feature type="domain" description="SusD-like N-terminal" evidence="7">
    <location>
        <begin position="25"/>
        <end position="228"/>
    </location>
</feature>
<evidence type="ECO:0008006" key="10">
    <source>
        <dbReference type="Google" id="ProtNLM"/>
    </source>
</evidence>
<sequence>MKNKLYKSLFLILFIVNLMACKKGFLDEKPDKALLVPETLQDVKQLLDNSSQVFNISTGLDVMSADEYITDQTTLSTLEAYERNSYLWEKDIYPGVINVGDWSIPYQQVFYANIALETLEKINPSAKDKKEWSRLKGIAFFYRGFAFYNLVKLFAAQYDKRSADQLPGIPLRLKSAVNVSSVRANLQESYNQIINDITSANKLLLLNEEIKTRPDKKAAFALLARVFLSMEDYTNAGKYADSCLRLQSNLIDYNTISSEGTGRPFPSAFPTGNLEILFFSGIISYDFPTFNADIIIDPILYERYEVNDLRKLLFFRKQSGIESVTFRGTYTGKNDNKLFAGLAVDEMYLIGAECLARQNRIEEAMALLNKLLITRWRTNTYVAKIASDSAEALHLILDERKKELLARGLRWDDLKRLNKDPIYATELRRNVNGKLYVLKPNDLRYVLPIPDTEVANGLIQNPR</sequence>
<proteinExistence type="inferred from homology"/>
<gene>
    <name evidence="8" type="ORF">HDE68_004976</name>
</gene>
<keyword evidence="5" id="KW-0998">Cell outer membrane</keyword>
<name>A0A7W9E1H4_9SPHI</name>
<evidence type="ECO:0000259" key="6">
    <source>
        <dbReference type="Pfam" id="PF07980"/>
    </source>
</evidence>
<evidence type="ECO:0000256" key="1">
    <source>
        <dbReference type="ARBA" id="ARBA00004442"/>
    </source>
</evidence>
<comment type="similarity">
    <text evidence="2">Belongs to the SusD family.</text>
</comment>
<organism evidence="8 9">
    <name type="scientific">Pedobacter cryoconitis</name>
    <dbReference type="NCBI Taxonomy" id="188932"/>
    <lineage>
        <taxon>Bacteria</taxon>
        <taxon>Pseudomonadati</taxon>
        <taxon>Bacteroidota</taxon>
        <taxon>Sphingobacteriia</taxon>
        <taxon>Sphingobacteriales</taxon>
        <taxon>Sphingobacteriaceae</taxon>
        <taxon>Pedobacter</taxon>
    </lineage>
</organism>
<dbReference type="Pfam" id="PF07980">
    <property type="entry name" value="SusD_RagB"/>
    <property type="match status" value="1"/>
</dbReference>
<dbReference type="Gene3D" id="1.25.40.390">
    <property type="match status" value="1"/>
</dbReference>
<protein>
    <recommendedName>
        <fullName evidence="10">SusD-like starch-binding protein associating with outer membrane</fullName>
    </recommendedName>
</protein>
<accession>A0A7W9E1H4</accession>
<evidence type="ECO:0000256" key="5">
    <source>
        <dbReference type="ARBA" id="ARBA00023237"/>
    </source>
</evidence>
<evidence type="ECO:0000256" key="2">
    <source>
        <dbReference type="ARBA" id="ARBA00006275"/>
    </source>
</evidence>
<dbReference type="EMBL" id="JACHCE010000011">
    <property type="protein sequence ID" value="MBB5639038.1"/>
    <property type="molecule type" value="Genomic_DNA"/>
</dbReference>
<dbReference type="RefSeq" id="WP_183884932.1">
    <property type="nucleotide sequence ID" value="NZ_JACHCE010000011.1"/>
</dbReference>
<dbReference type="InterPro" id="IPR011990">
    <property type="entry name" value="TPR-like_helical_dom_sf"/>
</dbReference>
<evidence type="ECO:0000313" key="9">
    <source>
        <dbReference type="Proteomes" id="UP000537204"/>
    </source>
</evidence>
<reference evidence="8 9" key="1">
    <citation type="submission" date="2020-08" db="EMBL/GenBank/DDBJ databases">
        <title>Genomic Encyclopedia of Type Strains, Phase IV (KMG-V): Genome sequencing to study the core and pangenomes of soil and plant-associated prokaryotes.</title>
        <authorList>
            <person name="Whitman W."/>
        </authorList>
    </citation>
    <scope>NUCLEOTIDE SEQUENCE [LARGE SCALE GENOMIC DNA]</scope>
    <source>
        <strain evidence="8 9">S3M1</strain>
    </source>
</reference>
<dbReference type="SUPFAM" id="SSF48452">
    <property type="entry name" value="TPR-like"/>
    <property type="match status" value="1"/>
</dbReference>
<keyword evidence="4" id="KW-0472">Membrane</keyword>